<keyword evidence="2" id="KW-1185">Reference proteome</keyword>
<reference evidence="1" key="1">
    <citation type="submission" date="2017-08" db="EMBL/GenBank/DDBJ databases">
        <authorList>
            <person name="Minaev M."/>
            <person name="Kurbakov K.A."/>
            <person name="Solodovnikova G.I."/>
            <person name="Kuznetsova O.A."/>
            <person name="Lisitsyn A.B."/>
        </authorList>
    </citation>
    <scope>NUCLEOTIDE SEQUENCE</scope>
    <source>
        <strain evidence="1">80</strain>
    </source>
</reference>
<dbReference type="Proteomes" id="UP000216825">
    <property type="component" value="Chromosome"/>
</dbReference>
<accession>A0A7D7Q0C2</accession>
<gene>
    <name evidence="1" type="ORF">CIB50_0001123</name>
</gene>
<evidence type="ECO:0000313" key="1">
    <source>
        <dbReference type="EMBL" id="QMS56419.1"/>
    </source>
</evidence>
<organism evidence="1 2">
    <name type="scientific">Kocuria varians</name>
    <name type="common">Micrococcus varians</name>
    <dbReference type="NCBI Taxonomy" id="1272"/>
    <lineage>
        <taxon>Bacteria</taxon>
        <taxon>Bacillati</taxon>
        <taxon>Actinomycetota</taxon>
        <taxon>Actinomycetes</taxon>
        <taxon>Micrococcales</taxon>
        <taxon>Micrococcaceae</taxon>
        <taxon>Kocuria</taxon>
    </lineage>
</organism>
<sequence length="278" mass="29190">MATVTLHYPVDPSRLDHLPDAELLTGLMIDHAAALGWSQGFDREDADVWSWQINEAHCMANANGTLVALTVSLPGDRSILPPFAGIAIHADAVLRRVGLQDPSSILVGFTPGETILREPERSEMLRRAPLGSEADALVTLYAAGPDAPVHADNPTTTAAIPAPSAASSYSPLLAGALEEYATDALTDPVVPAAHLPHLPAELAEISEHPSTPWHVVDAVNSSASEWSPLLAGVLANSVMFAAQEAMERPDDATPGSDTASLVARVARRGARATTESEV</sequence>
<dbReference type="KEGG" id="kvr:CIB50_0001123"/>
<dbReference type="EMBL" id="CP059343">
    <property type="protein sequence ID" value="QMS56419.1"/>
    <property type="molecule type" value="Genomic_DNA"/>
</dbReference>
<name>A0A7D7Q0C2_KOCVA</name>
<evidence type="ECO:0000313" key="2">
    <source>
        <dbReference type="Proteomes" id="UP000216825"/>
    </source>
</evidence>
<dbReference type="AlphaFoldDB" id="A0A7D7Q0C2"/>
<protein>
    <submittedName>
        <fullName evidence="1">Uncharacterized protein</fullName>
    </submittedName>
</protein>
<proteinExistence type="predicted"/>
<dbReference type="RefSeq" id="WP_094393484.1">
    <property type="nucleotide sequence ID" value="NZ_CP059343.1"/>
</dbReference>
<reference evidence="1" key="2">
    <citation type="submission" date="2020-07" db="EMBL/GenBank/DDBJ databases">
        <title>Genome of starter culture bacteria Kocuria salsicia reveals its technological properties and safety for usage in meat industry.</title>
        <authorList>
            <person name="Michael M."/>
            <person name="Konstantin K."/>
            <person name="Evgenii K."/>
            <person name="Galina S."/>
            <person name="Oksana K."/>
            <person name="Andrei L."/>
        </authorList>
    </citation>
    <scope>NUCLEOTIDE SEQUENCE [LARGE SCALE GENOMIC DNA]</scope>
    <source>
        <strain evidence="1">80</strain>
    </source>
</reference>